<sequence length="124" mass="13247">MRILTLTTLLSLAATPLAARAPSQDQALAGRTPGAPTSCITQSRIDDTTIFDSGAILYRMKAGPDYLNTPGCPNLRHDRTIISHTYSGQLCRGDVLTVVDPPSGMGFGACPLGDFIPYERVKQP</sequence>
<evidence type="ECO:0008006" key="4">
    <source>
        <dbReference type="Google" id="ProtNLM"/>
    </source>
</evidence>
<reference evidence="2" key="1">
    <citation type="submission" date="2023-04" db="EMBL/GenBank/DDBJ databases">
        <title>Sphingomonas sp. MAHUQ-71 isolated from rice field.</title>
        <authorList>
            <person name="Huq M.A."/>
        </authorList>
    </citation>
    <scope>NUCLEOTIDE SEQUENCE</scope>
    <source>
        <strain evidence="2">MAHUQ-71</strain>
    </source>
</reference>
<dbReference type="RefSeq" id="WP_281045538.1">
    <property type="nucleotide sequence ID" value="NZ_JARYGZ010000002.1"/>
</dbReference>
<evidence type="ECO:0000313" key="2">
    <source>
        <dbReference type="EMBL" id="MDH7640178.1"/>
    </source>
</evidence>
<dbReference type="EMBL" id="JARYGZ010000002">
    <property type="protein sequence ID" value="MDH7640178.1"/>
    <property type="molecule type" value="Genomic_DNA"/>
</dbReference>
<gene>
    <name evidence="2" type="ORF">QGN17_15680</name>
</gene>
<keyword evidence="3" id="KW-1185">Reference proteome</keyword>
<feature type="signal peptide" evidence="1">
    <location>
        <begin position="1"/>
        <end position="21"/>
    </location>
</feature>
<organism evidence="2 3">
    <name type="scientific">Sphingomonas oryzagri</name>
    <dbReference type="NCBI Taxonomy" id="3042314"/>
    <lineage>
        <taxon>Bacteria</taxon>
        <taxon>Pseudomonadati</taxon>
        <taxon>Pseudomonadota</taxon>
        <taxon>Alphaproteobacteria</taxon>
        <taxon>Sphingomonadales</taxon>
        <taxon>Sphingomonadaceae</taxon>
        <taxon>Sphingomonas</taxon>
    </lineage>
</organism>
<dbReference type="Proteomes" id="UP001160625">
    <property type="component" value="Unassembled WGS sequence"/>
</dbReference>
<feature type="chain" id="PRO_5045137280" description="Integron" evidence="1">
    <location>
        <begin position="22"/>
        <end position="124"/>
    </location>
</feature>
<name>A0ABT6N4Z0_9SPHN</name>
<evidence type="ECO:0000256" key="1">
    <source>
        <dbReference type="SAM" id="SignalP"/>
    </source>
</evidence>
<protein>
    <recommendedName>
        <fullName evidence="4">Integron</fullName>
    </recommendedName>
</protein>
<accession>A0ABT6N4Z0</accession>
<keyword evidence="1" id="KW-0732">Signal</keyword>
<comment type="caution">
    <text evidence="2">The sequence shown here is derived from an EMBL/GenBank/DDBJ whole genome shotgun (WGS) entry which is preliminary data.</text>
</comment>
<proteinExistence type="predicted"/>
<evidence type="ECO:0000313" key="3">
    <source>
        <dbReference type="Proteomes" id="UP001160625"/>
    </source>
</evidence>